<feature type="region of interest" description="Disordered" evidence="1">
    <location>
        <begin position="148"/>
        <end position="178"/>
    </location>
</feature>
<reference evidence="2 3" key="1">
    <citation type="journal article" date="2018" name="Cell">
        <title>The Chara Genome: Secondary Complexity and Implications for Plant Terrestrialization.</title>
        <authorList>
            <person name="Nishiyama T."/>
            <person name="Sakayama H."/>
            <person name="Vries J.D."/>
            <person name="Buschmann H."/>
            <person name="Saint-Marcoux D."/>
            <person name="Ullrich K.K."/>
            <person name="Haas F.B."/>
            <person name="Vanderstraeten L."/>
            <person name="Becker D."/>
            <person name="Lang D."/>
            <person name="Vosolsobe S."/>
            <person name="Rombauts S."/>
            <person name="Wilhelmsson P.K.I."/>
            <person name="Janitza P."/>
            <person name="Kern R."/>
            <person name="Heyl A."/>
            <person name="Rumpler F."/>
            <person name="Villalobos L.I.A.C."/>
            <person name="Clay J.M."/>
            <person name="Skokan R."/>
            <person name="Toyoda A."/>
            <person name="Suzuki Y."/>
            <person name="Kagoshima H."/>
            <person name="Schijlen E."/>
            <person name="Tajeshwar N."/>
            <person name="Catarino B."/>
            <person name="Hetherington A.J."/>
            <person name="Saltykova A."/>
            <person name="Bonnot C."/>
            <person name="Breuninger H."/>
            <person name="Symeonidi A."/>
            <person name="Radhakrishnan G.V."/>
            <person name="Van Nieuwerburgh F."/>
            <person name="Deforce D."/>
            <person name="Chang C."/>
            <person name="Karol K.G."/>
            <person name="Hedrich R."/>
            <person name="Ulvskov P."/>
            <person name="Glockner G."/>
            <person name="Delwiche C.F."/>
            <person name="Petrasek J."/>
            <person name="Van de Peer Y."/>
            <person name="Friml J."/>
            <person name="Beilby M."/>
            <person name="Dolan L."/>
            <person name="Kohara Y."/>
            <person name="Sugano S."/>
            <person name="Fujiyama A."/>
            <person name="Delaux P.-M."/>
            <person name="Quint M."/>
            <person name="TheiBen G."/>
            <person name="Hagemann M."/>
            <person name="Harholt J."/>
            <person name="Dunand C."/>
            <person name="Zachgo S."/>
            <person name="Langdale J."/>
            <person name="Maumus F."/>
            <person name="Straeten D.V.D."/>
            <person name="Gould S.B."/>
            <person name="Rensing S.A."/>
        </authorList>
    </citation>
    <scope>NUCLEOTIDE SEQUENCE [LARGE SCALE GENOMIC DNA]</scope>
    <source>
        <strain evidence="2 3">S276</strain>
    </source>
</reference>
<feature type="compositionally biased region" description="Basic and acidic residues" evidence="1">
    <location>
        <begin position="41"/>
        <end position="58"/>
    </location>
</feature>
<feature type="region of interest" description="Disordered" evidence="1">
    <location>
        <begin position="41"/>
        <end position="81"/>
    </location>
</feature>
<feature type="compositionally biased region" description="Acidic residues" evidence="1">
    <location>
        <begin position="168"/>
        <end position="178"/>
    </location>
</feature>
<keyword evidence="3" id="KW-1185">Reference proteome</keyword>
<accession>A0A388LAK3</accession>
<dbReference type="Proteomes" id="UP000265515">
    <property type="component" value="Unassembled WGS sequence"/>
</dbReference>
<dbReference type="EMBL" id="BFEA01000314">
    <property type="protein sequence ID" value="GBG79222.1"/>
    <property type="molecule type" value="Genomic_DNA"/>
</dbReference>
<gene>
    <name evidence="2" type="ORF">CBR_g29274</name>
</gene>
<feature type="region of interest" description="Disordered" evidence="1">
    <location>
        <begin position="236"/>
        <end position="264"/>
    </location>
</feature>
<dbReference type="Gramene" id="GBG79222">
    <property type="protein sequence ID" value="GBG79222"/>
    <property type="gene ID" value="CBR_g29274"/>
</dbReference>
<sequence>MTTTFGSSLRILTEKVDKVEDKAKMTEAERDELRKLRAEKELRELKEGSNSEKRKRVEVTPGASPRVRRVKTKSAVKIRSRPRNGVLVLSDDDEADTCKHGGNLKKKFEEARASSSTSAQMEMGEIKDLPKSLVEALPKLVGVQDHGKAAMTEEGDEHNEKMETVQPGEEEEEVLEERDELGLGTYMKNRVENYESMHYTHIRALCVEKGLPYIRKELGVMELARSDLDEYMKSLREMDENGVTVSEPGEGDERQDEVENVREN</sequence>
<evidence type="ECO:0000313" key="3">
    <source>
        <dbReference type="Proteomes" id="UP000265515"/>
    </source>
</evidence>
<evidence type="ECO:0000313" key="2">
    <source>
        <dbReference type="EMBL" id="GBG79222.1"/>
    </source>
</evidence>
<comment type="caution">
    <text evidence="2">The sequence shown here is derived from an EMBL/GenBank/DDBJ whole genome shotgun (WGS) entry which is preliminary data.</text>
</comment>
<dbReference type="AlphaFoldDB" id="A0A388LAK3"/>
<protein>
    <submittedName>
        <fullName evidence="2">Uncharacterized protein</fullName>
    </submittedName>
</protein>
<proteinExistence type="predicted"/>
<name>A0A388LAK3_CHABU</name>
<evidence type="ECO:0000256" key="1">
    <source>
        <dbReference type="SAM" id="MobiDB-lite"/>
    </source>
</evidence>
<feature type="compositionally biased region" description="Basic residues" evidence="1">
    <location>
        <begin position="66"/>
        <end position="81"/>
    </location>
</feature>
<organism evidence="2 3">
    <name type="scientific">Chara braunii</name>
    <name type="common">Braun's stonewort</name>
    <dbReference type="NCBI Taxonomy" id="69332"/>
    <lineage>
        <taxon>Eukaryota</taxon>
        <taxon>Viridiplantae</taxon>
        <taxon>Streptophyta</taxon>
        <taxon>Charophyceae</taxon>
        <taxon>Charales</taxon>
        <taxon>Characeae</taxon>
        <taxon>Chara</taxon>
    </lineage>
</organism>